<proteinExistence type="inferred from homology"/>
<feature type="domain" description="PCI" evidence="3">
    <location>
        <begin position="236"/>
        <end position="407"/>
    </location>
</feature>
<dbReference type="InterPro" id="IPR040896">
    <property type="entry name" value="RPN5_C"/>
</dbReference>
<dbReference type="Pfam" id="PF22241">
    <property type="entry name" value="PSMD12-CSN4_N"/>
    <property type="match status" value="1"/>
</dbReference>
<dbReference type="Gene3D" id="1.10.10.10">
    <property type="entry name" value="Winged helix-like DNA-binding domain superfamily/Winged helix DNA-binding domain"/>
    <property type="match status" value="1"/>
</dbReference>
<dbReference type="GO" id="GO:0005737">
    <property type="term" value="C:cytoplasm"/>
    <property type="evidence" value="ECO:0007669"/>
    <property type="project" value="TreeGrafter"/>
</dbReference>
<keyword evidence="2 4" id="KW-0647">Proteasome</keyword>
<evidence type="ECO:0000313" key="4">
    <source>
        <dbReference type="EMBL" id="KAJ3040175.1"/>
    </source>
</evidence>
<comment type="caution">
    <text evidence="4">The sequence shown here is derived from an EMBL/GenBank/DDBJ whole genome shotgun (WGS) entry which is preliminary data.</text>
</comment>
<dbReference type="InterPro" id="IPR054559">
    <property type="entry name" value="PSMD12-CSN4-like_N"/>
</dbReference>
<dbReference type="InterPro" id="IPR040134">
    <property type="entry name" value="PSMD12/CSN4"/>
</dbReference>
<evidence type="ECO:0000259" key="3">
    <source>
        <dbReference type="PROSITE" id="PS50250"/>
    </source>
</evidence>
<evidence type="ECO:0000313" key="5">
    <source>
        <dbReference type="Proteomes" id="UP001212841"/>
    </source>
</evidence>
<reference evidence="4" key="1">
    <citation type="submission" date="2020-05" db="EMBL/GenBank/DDBJ databases">
        <title>Phylogenomic resolution of chytrid fungi.</title>
        <authorList>
            <person name="Stajich J.E."/>
            <person name="Amses K."/>
            <person name="Simmons R."/>
            <person name="Seto K."/>
            <person name="Myers J."/>
            <person name="Bonds A."/>
            <person name="Quandt C.A."/>
            <person name="Barry K."/>
            <person name="Liu P."/>
            <person name="Grigoriev I."/>
            <person name="Longcore J.E."/>
            <person name="James T.Y."/>
        </authorList>
    </citation>
    <scope>NUCLEOTIDE SEQUENCE</scope>
    <source>
        <strain evidence="4">JEL0318</strain>
    </source>
</reference>
<dbReference type="EMBL" id="JADGJD010001578">
    <property type="protein sequence ID" value="KAJ3040175.1"/>
    <property type="molecule type" value="Genomic_DNA"/>
</dbReference>
<organism evidence="4 5">
    <name type="scientific">Rhizophlyctis rosea</name>
    <dbReference type="NCBI Taxonomy" id="64517"/>
    <lineage>
        <taxon>Eukaryota</taxon>
        <taxon>Fungi</taxon>
        <taxon>Fungi incertae sedis</taxon>
        <taxon>Chytridiomycota</taxon>
        <taxon>Chytridiomycota incertae sedis</taxon>
        <taxon>Chytridiomycetes</taxon>
        <taxon>Rhizophlyctidales</taxon>
        <taxon>Rhizophlyctidaceae</taxon>
        <taxon>Rhizophlyctis</taxon>
    </lineage>
</organism>
<gene>
    <name evidence="4" type="primary">PSMD12</name>
    <name evidence="4" type="ORF">HK097_002622</name>
</gene>
<dbReference type="PANTHER" id="PTHR10855:SF1">
    <property type="entry name" value="26S PROTEASOME NON-ATPASE REGULATORY SUBUNIT 12"/>
    <property type="match status" value="1"/>
</dbReference>
<protein>
    <submittedName>
        <fullName evidence="4">26S proteasome non-ATPase regulatory subunit 12</fullName>
    </submittedName>
</protein>
<dbReference type="Pfam" id="PF01399">
    <property type="entry name" value="PCI"/>
    <property type="match status" value="1"/>
</dbReference>
<dbReference type="Proteomes" id="UP001212841">
    <property type="component" value="Unassembled WGS sequence"/>
</dbReference>
<dbReference type="PROSITE" id="PS50250">
    <property type="entry name" value="PCI"/>
    <property type="match status" value="1"/>
</dbReference>
<dbReference type="InterPro" id="IPR036390">
    <property type="entry name" value="WH_DNA-bd_sf"/>
</dbReference>
<dbReference type="GO" id="GO:0005634">
    <property type="term" value="C:nucleus"/>
    <property type="evidence" value="ECO:0007669"/>
    <property type="project" value="UniProtKB-ARBA"/>
</dbReference>
<dbReference type="InterPro" id="IPR036388">
    <property type="entry name" value="WH-like_DNA-bd_sf"/>
</dbReference>
<dbReference type="FunFam" id="1.10.10.10:FF:000070">
    <property type="entry name" value="26S proteasome non-ATPase regulatory subunit 12"/>
    <property type="match status" value="1"/>
</dbReference>
<dbReference type="Pfam" id="PF18098">
    <property type="entry name" value="RPN5_C"/>
    <property type="match status" value="1"/>
</dbReference>
<dbReference type="SMART" id="SM00088">
    <property type="entry name" value="PINT"/>
    <property type="match status" value="1"/>
</dbReference>
<evidence type="ECO:0000256" key="2">
    <source>
        <dbReference type="ARBA" id="ARBA00022942"/>
    </source>
</evidence>
<dbReference type="GO" id="GO:0008541">
    <property type="term" value="C:proteasome regulatory particle, lid subcomplex"/>
    <property type="evidence" value="ECO:0007669"/>
    <property type="project" value="TreeGrafter"/>
</dbReference>
<comment type="similarity">
    <text evidence="1">Belongs to the proteasome subunit p55 family.</text>
</comment>
<dbReference type="SUPFAM" id="SSF46785">
    <property type="entry name" value="Winged helix' DNA-binding domain"/>
    <property type="match status" value="1"/>
</dbReference>
<dbReference type="PANTHER" id="PTHR10855">
    <property type="entry name" value="26S PROTEASOME NON-ATPASE REGULATORY SUBUNIT 12/COP9 SIGNALOSOME COMPLEX SUBUNIT 4"/>
    <property type="match status" value="1"/>
</dbReference>
<dbReference type="InterPro" id="IPR000717">
    <property type="entry name" value="PCI_dom"/>
</dbReference>
<sequence>MAEDGKLEKLEKDFAPVVDATIPEAEGLAKAGKLTEALDLLLGLEKQTRVGADLASNSRVLIAIVNLSYESGDWKLLNENVVLLSKKHGLLKAAITKMVQRTMEFIEKTPDQKTKLELIETLRAVTEGKIFVEVERARVTRILSKIREEEGKLPEAADILQELAVETFGSMDKREKTDFILEQMRLLLAKNDYIRAQIISRKISTKFFSDEANHDLKLRYYNLMVQYAKHEGQYLNVCKYYREIYNTPSVLKDDAKWTEVLKNIVYFIVLSPYDNEQSDLIHRIDEEPNLAKAPILKEFTKNFITNELMRWPKIEEIFGPILRDNDVFAKSEDGEKRWKDLHKRVIEHNIRVLAKYYDRISVKRLEQLLDLSGAEAESFLSNLVVNKTVWAKIDRPAGIISFVPRKDPNSTLNEWSTSINSLLELIVKTTHLITKEEMVHSITKTVI</sequence>
<keyword evidence="5" id="KW-1185">Reference proteome</keyword>
<evidence type="ECO:0000256" key="1">
    <source>
        <dbReference type="ARBA" id="ARBA00006397"/>
    </source>
</evidence>
<accession>A0AAD5S382</accession>
<name>A0AAD5S382_9FUNG</name>
<dbReference type="AlphaFoldDB" id="A0AAD5S382"/>